<evidence type="ECO:0000313" key="12">
    <source>
        <dbReference type="Proteomes" id="UP001152798"/>
    </source>
</evidence>
<evidence type="ECO:0000256" key="8">
    <source>
        <dbReference type="ARBA" id="ARBA00023170"/>
    </source>
</evidence>
<feature type="transmembrane region" description="Helical" evidence="10">
    <location>
        <begin position="56"/>
        <end position="74"/>
    </location>
</feature>
<feature type="transmembrane region" description="Helical" evidence="10">
    <location>
        <begin position="99"/>
        <end position="117"/>
    </location>
</feature>
<feature type="transmembrane region" description="Helical" evidence="10">
    <location>
        <begin position="183"/>
        <end position="204"/>
    </location>
</feature>
<protein>
    <recommendedName>
        <fullName evidence="13">Odorant receptor</fullName>
    </recommendedName>
</protein>
<evidence type="ECO:0000256" key="7">
    <source>
        <dbReference type="ARBA" id="ARBA00023136"/>
    </source>
</evidence>
<gene>
    <name evidence="11" type="ORF">NEZAVI_LOCUS15704</name>
</gene>
<dbReference type="Proteomes" id="UP001152798">
    <property type="component" value="Chromosome 7"/>
</dbReference>
<evidence type="ECO:0000256" key="4">
    <source>
        <dbReference type="ARBA" id="ARBA00022692"/>
    </source>
</evidence>
<keyword evidence="9" id="KW-0807">Transducer</keyword>
<keyword evidence="5" id="KW-0552">Olfaction</keyword>
<evidence type="ECO:0000256" key="10">
    <source>
        <dbReference type="SAM" id="Phobius"/>
    </source>
</evidence>
<evidence type="ECO:0000256" key="2">
    <source>
        <dbReference type="ARBA" id="ARBA00022475"/>
    </source>
</evidence>
<keyword evidence="4 10" id="KW-0812">Transmembrane</keyword>
<dbReference type="PANTHER" id="PTHR21137:SF35">
    <property type="entry name" value="ODORANT RECEPTOR 19A-RELATED"/>
    <property type="match status" value="1"/>
</dbReference>
<evidence type="ECO:0000256" key="3">
    <source>
        <dbReference type="ARBA" id="ARBA00022606"/>
    </source>
</evidence>
<keyword evidence="2" id="KW-1003">Cell membrane</keyword>
<keyword evidence="6 10" id="KW-1133">Transmembrane helix</keyword>
<name>A0A9P0MUY8_NEZVI</name>
<evidence type="ECO:0000256" key="9">
    <source>
        <dbReference type="ARBA" id="ARBA00023224"/>
    </source>
</evidence>
<dbReference type="GO" id="GO:0007165">
    <property type="term" value="P:signal transduction"/>
    <property type="evidence" value="ECO:0007669"/>
    <property type="project" value="UniProtKB-KW"/>
</dbReference>
<dbReference type="GO" id="GO:0005549">
    <property type="term" value="F:odorant binding"/>
    <property type="evidence" value="ECO:0007669"/>
    <property type="project" value="InterPro"/>
</dbReference>
<dbReference type="PANTHER" id="PTHR21137">
    <property type="entry name" value="ODORANT RECEPTOR"/>
    <property type="match status" value="1"/>
</dbReference>
<evidence type="ECO:0000256" key="5">
    <source>
        <dbReference type="ARBA" id="ARBA00022725"/>
    </source>
</evidence>
<dbReference type="EMBL" id="OV725083">
    <property type="protein sequence ID" value="CAH1408114.1"/>
    <property type="molecule type" value="Genomic_DNA"/>
</dbReference>
<dbReference type="InterPro" id="IPR004117">
    <property type="entry name" value="7tm6_olfct_rcpt"/>
</dbReference>
<proteinExistence type="predicted"/>
<keyword evidence="12" id="KW-1185">Reference proteome</keyword>
<dbReference type="GO" id="GO:0005886">
    <property type="term" value="C:plasma membrane"/>
    <property type="evidence" value="ECO:0007669"/>
    <property type="project" value="UniProtKB-SubCell"/>
</dbReference>
<dbReference type="AlphaFoldDB" id="A0A9P0MUY8"/>
<keyword evidence="8" id="KW-0675">Receptor</keyword>
<dbReference type="OrthoDB" id="6614161at2759"/>
<reference evidence="11" key="1">
    <citation type="submission" date="2022-01" db="EMBL/GenBank/DDBJ databases">
        <authorList>
            <person name="King R."/>
        </authorList>
    </citation>
    <scope>NUCLEOTIDE SEQUENCE</scope>
</reference>
<evidence type="ECO:0000256" key="6">
    <source>
        <dbReference type="ARBA" id="ARBA00022989"/>
    </source>
</evidence>
<dbReference type="Pfam" id="PF02949">
    <property type="entry name" value="7tm_6"/>
    <property type="match status" value="1"/>
</dbReference>
<sequence length="282" mass="33120">MLTLYYMLFKERLKMFSENCNALNYNIMNAELDHSDFFKDTYLQVSNSNNKFTRNVLFFVFWTPVIYCVPTPIIDLCNGEYRRHHPLTISYPYDDHSPGIYEITFFLQMLGILYGDMKKFANDCFFLTVFRIHTVYLKYLSASMRSLGKEFGKYDDAVVKRKLITWLKLHDNLVRNVSELISLYAPVICIYYANLICMVVFGIFTQIKANKLASEIYNTPWYEVNKTNKDIIRLIQRMANRPVDITAYRAPTLRLNKESFLAFITSTITAVVAFSKMSEIHQ</sequence>
<keyword evidence="3" id="KW-0716">Sensory transduction</keyword>
<comment type="subcellular location">
    <subcellularLocation>
        <location evidence="1">Cell membrane</location>
        <topology evidence="1">Multi-pass membrane protein</topology>
    </subcellularLocation>
</comment>
<evidence type="ECO:0008006" key="13">
    <source>
        <dbReference type="Google" id="ProtNLM"/>
    </source>
</evidence>
<keyword evidence="7 10" id="KW-0472">Membrane</keyword>
<evidence type="ECO:0000256" key="1">
    <source>
        <dbReference type="ARBA" id="ARBA00004651"/>
    </source>
</evidence>
<evidence type="ECO:0000313" key="11">
    <source>
        <dbReference type="EMBL" id="CAH1408114.1"/>
    </source>
</evidence>
<organism evidence="11 12">
    <name type="scientific">Nezara viridula</name>
    <name type="common">Southern green stink bug</name>
    <name type="synonym">Cimex viridulus</name>
    <dbReference type="NCBI Taxonomy" id="85310"/>
    <lineage>
        <taxon>Eukaryota</taxon>
        <taxon>Metazoa</taxon>
        <taxon>Ecdysozoa</taxon>
        <taxon>Arthropoda</taxon>
        <taxon>Hexapoda</taxon>
        <taxon>Insecta</taxon>
        <taxon>Pterygota</taxon>
        <taxon>Neoptera</taxon>
        <taxon>Paraneoptera</taxon>
        <taxon>Hemiptera</taxon>
        <taxon>Heteroptera</taxon>
        <taxon>Panheteroptera</taxon>
        <taxon>Pentatomomorpha</taxon>
        <taxon>Pentatomoidea</taxon>
        <taxon>Pentatomidae</taxon>
        <taxon>Pentatominae</taxon>
        <taxon>Nezara</taxon>
    </lineage>
</organism>
<accession>A0A9P0MUY8</accession>
<dbReference type="GO" id="GO:0004984">
    <property type="term" value="F:olfactory receptor activity"/>
    <property type="evidence" value="ECO:0007669"/>
    <property type="project" value="InterPro"/>
</dbReference>